<evidence type="ECO:0000256" key="12">
    <source>
        <dbReference type="ARBA" id="ARBA00037847"/>
    </source>
</evidence>
<keyword evidence="5 13" id="KW-0375">Hydrogen ion transport</keyword>
<keyword evidence="7 13" id="KW-0406">Ion transport</keyword>
<evidence type="ECO:0000256" key="5">
    <source>
        <dbReference type="ARBA" id="ARBA00022781"/>
    </source>
</evidence>
<dbReference type="PANTHER" id="PTHR33445:SF1">
    <property type="entry name" value="ATP SYNTHASE SUBUNIT B"/>
    <property type="match status" value="1"/>
</dbReference>
<dbReference type="Gene3D" id="6.10.250.1580">
    <property type="match status" value="1"/>
</dbReference>
<evidence type="ECO:0000256" key="4">
    <source>
        <dbReference type="ARBA" id="ARBA00022692"/>
    </source>
</evidence>
<dbReference type="RefSeq" id="WP_110794626.1">
    <property type="nucleotide sequence ID" value="NZ_KZ826481.1"/>
</dbReference>
<accession>A0A2V4MU83</accession>
<evidence type="ECO:0000256" key="1">
    <source>
        <dbReference type="ARBA" id="ARBA00005513"/>
    </source>
</evidence>
<feature type="region of interest" description="Disordered" evidence="15">
    <location>
        <begin position="1"/>
        <end position="25"/>
    </location>
</feature>
<keyword evidence="8 13" id="KW-0472">Membrane</keyword>
<evidence type="ECO:0000313" key="17">
    <source>
        <dbReference type="Proteomes" id="UP000248012"/>
    </source>
</evidence>
<evidence type="ECO:0000256" key="11">
    <source>
        <dbReference type="ARBA" id="ARBA00025614"/>
    </source>
</evidence>
<gene>
    <name evidence="13" type="primary">atpF</name>
    <name evidence="16" type="ORF">DI396_03030</name>
</gene>
<proteinExistence type="inferred from homology"/>
<dbReference type="InterPro" id="IPR002146">
    <property type="entry name" value="ATP_synth_b/b'su_bac/chlpt"/>
</dbReference>
<evidence type="ECO:0000256" key="14">
    <source>
        <dbReference type="RuleBase" id="RU003848"/>
    </source>
</evidence>
<keyword evidence="16" id="KW-0378">Hydrolase</keyword>
<keyword evidence="13" id="KW-1003">Cell membrane</keyword>
<dbReference type="GO" id="GO:0045259">
    <property type="term" value="C:proton-transporting ATP synthase complex"/>
    <property type="evidence" value="ECO:0007669"/>
    <property type="project" value="UniProtKB-KW"/>
</dbReference>
<comment type="function">
    <text evidence="11">Component of the F(0) channel, it forms part of the peripheral stalk, linking F(1) to F(0). The b'-subunit is a diverged and duplicated form of b found in plants and photosynthetic bacteria.</text>
</comment>
<dbReference type="EMBL" id="QFVT01000002">
    <property type="protein sequence ID" value="PYC49049.1"/>
    <property type="molecule type" value="Genomic_DNA"/>
</dbReference>
<evidence type="ECO:0000256" key="9">
    <source>
        <dbReference type="ARBA" id="ARBA00023310"/>
    </source>
</evidence>
<name>A0A2V4MU83_9RHOB</name>
<evidence type="ECO:0000256" key="8">
    <source>
        <dbReference type="ARBA" id="ARBA00023136"/>
    </source>
</evidence>
<sequence length="203" mass="20640">MATETHEATTHSAATDGAAAATTHDAGHAAADAAHGAADAGPGMPQLDFSTFGNQIFWLLVTLVVIYIILSRFALPRIAAVLAERQGTITNDIAAAEDLKAKAVEAEAAYNQALADARVEASNIVAAAKADIQAELDQAIAKADTEIAAKSAEGEKAIAEIRATATAAVKTVSKDVAKELITSMGATADAKTVTAAVTARMKG</sequence>
<dbReference type="AlphaFoldDB" id="A0A2V4MU83"/>
<keyword evidence="9 13" id="KW-0066">ATP synthesis</keyword>
<comment type="subcellular location">
    <subcellularLocation>
        <location evidence="13">Cell membrane</location>
        <topology evidence="13">Single-pass membrane protein</topology>
    </subcellularLocation>
    <subcellularLocation>
        <location evidence="12">Endomembrane system</location>
        <topology evidence="12">Single-pass membrane protein</topology>
    </subcellularLocation>
</comment>
<dbReference type="GO" id="GO:0005886">
    <property type="term" value="C:plasma membrane"/>
    <property type="evidence" value="ECO:0007669"/>
    <property type="project" value="UniProtKB-SubCell"/>
</dbReference>
<reference evidence="16 17" key="1">
    <citation type="submission" date="2018-05" db="EMBL/GenBank/DDBJ databases">
        <title>Oceanovita maritima gen. nov., sp. nov., a marine bacterium in the family Rhodobacteraceae isolated from surface seawater of Lundu port Xiamen, China.</title>
        <authorList>
            <person name="Hetharua B.H."/>
            <person name="Min D."/>
            <person name="Liao H."/>
            <person name="Tian Y."/>
        </authorList>
    </citation>
    <scope>NUCLEOTIDE SEQUENCE [LARGE SCALE GENOMIC DNA]</scope>
    <source>
        <strain evidence="16 17">FSX-11</strain>
    </source>
</reference>
<organism evidence="16 17">
    <name type="scientific">Litorivita pollutaquae</name>
    <dbReference type="NCBI Taxonomy" id="2200892"/>
    <lineage>
        <taxon>Bacteria</taxon>
        <taxon>Pseudomonadati</taxon>
        <taxon>Pseudomonadota</taxon>
        <taxon>Alphaproteobacteria</taxon>
        <taxon>Rhodobacterales</taxon>
        <taxon>Paracoccaceae</taxon>
        <taxon>Litorivita</taxon>
    </lineage>
</organism>
<protein>
    <recommendedName>
        <fullName evidence="13">ATP synthase subunit b</fullName>
    </recommendedName>
    <alternativeName>
        <fullName evidence="13">ATP synthase F(0) sector subunit b</fullName>
    </alternativeName>
    <alternativeName>
        <fullName evidence="13">ATPase subunit I</fullName>
    </alternativeName>
    <alternativeName>
        <fullName evidence="13">F-type ATPase subunit b</fullName>
        <shortName evidence="13">F-ATPase subunit b</shortName>
    </alternativeName>
</protein>
<dbReference type="PANTHER" id="PTHR33445">
    <property type="entry name" value="ATP SYNTHASE SUBUNIT B', CHLOROPLASTIC"/>
    <property type="match status" value="1"/>
</dbReference>
<dbReference type="NCBIfam" id="NF009988">
    <property type="entry name" value="PRK13454.1"/>
    <property type="match status" value="1"/>
</dbReference>
<dbReference type="GO" id="GO:0012505">
    <property type="term" value="C:endomembrane system"/>
    <property type="evidence" value="ECO:0007669"/>
    <property type="project" value="UniProtKB-SubCell"/>
</dbReference>
<dbReference type="GO" id="GO:0016787">
    <property type="term" value="F:hydrolase activity"/>
    <property type="evidence" value="ECO:0007669"/>
    <property type="project" value="UniProtKB-KW"/>
</dbReference>
<comment type="subunit">
    <text evidence="13">F-type ATPases have 2 components, F(1) - the catalytic core - and F(0) - the membrane proton channel. F(1) has five subunits: alpha(3), beta(3), gamma(1), delta(1), epsilon(1). F(0) has three main subunits: a(1), b(2) and c(10-14). The alpha and beta chains form an alternating ring which encloses part of the gamma chain. F(1) is attached to F(0) by a central stalk formed by the gamma and epsilon chains, while a peripheral stalk is formed by the delta and b chains.</text>
</comment>
<comment type="function">
    <text evidence="10 13">F(1)F(0) ATP synthase produces ATP from ADP in the presence of a proton or sodium gradient. F-type ATPases consist of two structural domains, F(1) containing the extramembraneous catalytic core and F(0) containing the membrane proton channel, linked together by a central stalk and a peripheral stalk. During catalysis, ATP synthesis in the catalytic domain of F(1) is coupled via a rotary mechanism of the central stalk subunits to proton translocation.</text>
</comment>
<evidence type="ECO:0000256" key="13">
    <source>
        <dbReference type="HAMAP-Rule" id="MF_01398"/>
    </source>
</evidence>
<dbReference type="GO" id="GO:0046961">
    <property type="term" value="F:proton-transporting ATPase activity, rotational mechanism"/>
    <property type="evidence" value="ECO:0007669"/>
    <property type="project" value="TreeGrafter"/>
</dbReference>
<keyword evidence="4 13" id="KW-0812">Transmembrane</keyword>
<evidence type="ECO:0000256" key="10">
    <source>
        <dbReference type="ARBA" id="ARBA00025198"/>
    </source>
</evidence>
<dbReference type="OrthoDB" id="9805716at2"/>
<evidence type="ECO:0000256" key="6">
    <source>
        <dbReference type="ARBA" id="ARBA00022989"/>
    </source>
</evidence>
<feature type="transmembrane region" description="Helical" evidence="13">
    <location>
        <begin position="56"/>
        <end position="75"/>
    </location>
</feature>
<evidence type="ECO:0000256" key="2">
    <source>
        <dbReference type="ARBA" id="ARBA00022448"/>
    </source>
</evidence>
<evidence type="ECO:0000256" key="3">
    <source>
        <dbReference type="ARBA" id="ARBA00022547"/>
    </source>
</evidence>
<feature type="compositionally biased region" description="Low complexity" evidence="15">
    <location>
        <begin position="10"/>
        <end position="25"/>
    </location>
</feature>
<dbReference type="HAMAP" id="MF_01398">
    <property type="entry name" value="ATP_synth_b_bprime"/>
    <property type="match status" value="1"/>
</dbReference>
<keyword evidence="6 13" id="KW-1133">Transmembrane helix</keyword>
<keyword evidence="17" id="KW-1185">Reference proteome</keyword>
<dbReference type="InterPro" id="IPR050059">
    <property type="entry name" value="ATP_synthase_B_chain"/>
</dbReference>
<dbReference type="GO" id="GO:0046933">
    <property type="term" value="F:proton-transporting ATP synthase activity, rotational mechanism"/>
    <property type="evidence" value="ECO:0007669"/>
    <property type="project" value="UniProtKB-UniRule"/>
</dbReference>
<evidence type="ECO:0000256" key="15">
    <source>
        <dbReference type="SAM" id="MobiDB-lite"/>
    </source>
</evidence>
<keyword evidence="3 13" id="KW-0138">CF(0)</keyword>
<comment type="similarity">
    <text evidence="1 13 14">Belongs to the ATPase B chain family.</text>
</comment>
<keyword evidence="2 13" id="KW-0813">Transport</keyword>
<evidence type="ECO:0000256" key="7">
    <source>
        <dbReference type="ARBA" id="ARBA00023065"/>
    </source>
</evidence>
<comment type="caution">
    <text evidence="16">The sequence shown here is derived from an EMBL/GenBank/DDBJ whole genome shotgun (WGS) entry which is preliminary data.</text>
</comment>
<dbReference type="CDD" id="cd06503">
    <property type="entry name" value="ATP-synt_Fo_b"/>
    <property type="match status" value="1"/>
</dbReference>
<dbReference type="Pfam" id="PF00430">
    <property type="entry name" value="ATP-synt_B"/>
    <property type="match status" value="1"/>
</dbReference>
<evidence type="ECO:0000313" key="16">
    <source>
        <dbReference type="EMBL" id="PYC49049.1"/>
    </source>
</evidence>
<dbReference type="Proteomes" id="UP000248012">
    <property type="component" value="Unassembled WGS sequence"/>
</dbReference>